<keyword evidence="1" id="KW-0812">Transmembrane</keyword>
<accession>A0AAV4VFU1</accession>
<dbReference type="GO" id="GO:0005524">
    <property type="term" value="F:ATP binding"/>
    <property type="evidence" value="ECO:0007669"/>
    <property type="project" value="UniProtKB-KW"/>
</dbReference>
<evidence type="ECO:0000313" key="3">
    <source>
        <dbReference type="Proteomes" id="UP001054945"/>
    </source>
</evidence>
<evidence type="ECO:0000313" key="2">
    <source>
        <dbReference type="EMBL" id="GIY69231.1"/>
    </source>
</evidence>
<gene>
    <name evidence="2" type="primary">ABCA3_5</name>
    <name evidence="2" type="ORF">CEXT_776891</name>
</gene>
<sequence length="199" mass="22829">MAKFRQLLLLTWKNFKLQSRHPWITLLELGVPAFFFALCLVLVRSAISSDFVSDPVIYQPFSIDELPRNLTPGDKQFEIIYAPSSTFLDEIMNDTAFKLSVAYQGFSNESTMIEYIDNTKNEILSGVVFDEILMQGLNNSTKIEYTIRPKQAEGGNSAFKDTTKKNGKLNIPFLYYLHWGQEIEILHGEEVLVICLRDF</sequence>
<keyword evidence="3" id="KW-1185">Reference proteome</keyword>
<comment type="caution">
    <text evidence="2">The sequence shown here is derived from an EMBL/GenBank/DDBJ whole genome shotgun (WGS) entry which is preliminary data.</text>
</comment>
<proteinExistence type="predicted"/>
<protein>
    <submittedName>
        <fullName evidence="2">ATP-binding cassette sub-family A member 3</fullName>
    </submittedName>
</protein>
<reference evidence="2 3" key="1">
    <citation type="submission" date="2021-06" db="EMBL/GenBank/DDBJ databases">
        <title>Caerostris extrusa draft genome.</title>
        <authorList>
            <person name="Kono N."/>
            <person name="Arakawa K."/>
        </authorList>
    </citation>
    <scope>NUCLEOTIDE SEQUENCE [LARGE SCALE GENOMIC DNA]</scope>
</reference>
<organism evidence="2 3">
    <name type="scientific">Caerostris extrusa</name>
    <name type="common">Bark spider</name>
    <name type="synonym">Caerostris bankana</name>
    <dbReference type="NCBI Taxonomy" id="172846"/>
    <lineage>
        <taxon>Eukaryota</taxon>
        <taxon>Metazoa</taxon>
        <taxon>Ecdysozoa</taxon>
        <taxon>Arthropoda</taxon>
        <taxon>Chelicerata</taxon>
        <taxon>Arachnida</taxon>
        <taxon>Araneae</taxon>
        <taxon>Araneomorphae</taxon>
        <taxon>Entelegynae</taxon>
        <taxon>Araneoidea</taxon>
        <taxon>Araneidae</taxon>
        <taxon>Caerostris</taxon>
    </lineage>
</organism>
<dbReference type="Proteomes" id="UP001054945">
    <property type="component" value="Unassembled WGS sequence"/>
</dbReference>
<keyword evidence="2" id="KW-0547">Nucleotide-binding</keyword>
<evidence type="ECO:0000256" key="1">
    <source>
        <dbReference type="SAM" id="Phobius"/>
    </source>
</evidence>
<feature type="transmembrane region" description="Helical" evidence="1">
    <location>
        <begin position="21"/>
        <end position="43"/>
    </location>
</feature>
<dbReference type="EMBL" id="BPLR01014506">
    <property type="protein sequence ID" value="GIY69231.1"/>
    <property type="molecule type" value="Genomic_DNA"/>
</dbReference>
<keyword evidence="2" id="KW-0067">ATP-binding</keyword>
<name>A0AAV4VFU1_CAEEX</name>
<keyword evidence="1" id="KW-1133">Transmembrane helix</keyword>
<dbReference type="AlphaFoldDB" id="A0AAV4VFU1"/>
<keyword evidence="1" id="KW-0472">Membrane</keyword>